<dbReference type="AlphaFoldDB" id="A1B6R3"/>
<accession>A1B6R3</accession>
<reference evidence="2" key="1">
    <citation type="submission" date="2006-12" db="EMBL/GenBank/DDBJ databases">
        <title>Complete sequence of chromosome 2 of Paracoccus denitrificans PD1222.</title>
        <authorList>
            <person name="Copeland A."/>
            <person name="Lucas S."/>
            <person name="Lapidus A."/>
            <person name="Barry K."/>
            <person name="Detter J.C."/>
            <person name="Glavina del Rio T."/>
            <person name="Hammon N."/>
            <person name="Israni S."/>
            <person name="Dalin E."/>
            <person name="Tice H."/>
            <person name="Pitluck S."/>
            <person name="Munk A.C."/>
            <person name="Brettin T."/>
            <person name="Bruce D."/>
            <person name="Han C."/>
            <person name="Tapia R."/>
            <person name="Gilna P."/>
            <person name="Schmutz J."/>
            <person name="Larimer F."/>
            <person name="Land M."/>
            <person name="Hauser L."/>
            <person name="Kyrpides N."/>
            <person name="Lykidis A."/>
            <person name="Spiro S."/>
            <person name="Richardson D.J."/>
            <person name="Moir J.W.B."/>
            <person name="Ferguson S.J."/>
            <person name="van Spanning R.J.M."/>
            <person name="Richardson P."/>
        </authorList>
    </citation>
    <scope>NUCLEOTIDE SEQUENCE [LARGE SCALE GENOMIC DNA]</scope>
    <source>
        <strain evidence="2">Pd 1222</strain>
    </source>
</reference>
<evidence type="ECO:0000313" key="1">
    <source>
        <dbReference type="EMBL" id="ABL71207.1"/>
    </source>
</evidence>
<dbReference type="KEGG" id="pde:Pden_3126"/>
<dbReference type="HOGENOM" id="CLU_2059111_0_0_5"/>
<name>A1B6R3_PARDP</name>
<dbReference type="EMBL" id="CP000490">
    <property type="protein sequence ID" value="ABL71207.1"/>
    <property type="molecule type" value="Genomic_DNA"/>
</dbReference>
<evidence type="ECO:0000313" key="2">
    <source>
        <dbReference type="Proteomes" id="UP000000361"/>
    </source>
</evidence>
<protein>
    <submittedName>
        <fullName evidence="1">Uncharacterized protein</fullName>
    </submittedName>
</protein>
<proteinExistence type="predicted"/>
<keyword evidence="2" id="KW-1185">Reference proteome</keyword>
<organism evidence="1 2">
    <name type="scientific">Paracoccus denitrificans (strain Pd 1222)</name>
    <dbReference type="NCBI Taxonomy" id="318586"/>
    <lineage>
        <taxon>Bacteria</taxon>
        <taxon>Pseudomonadati</taxon>
        <taxon>Pseudomonadota</taxon>
        <taxon>Alphaproteobacteria</taxon>
        <taxon>Rhodobacterales</taxon>
        <taxon>Paracoccaceae</taxon>
        <taxon>Paracoccus</taxon>
    </lineage>
</organism>
<dbReference type="STRING" id="318586.Pden_3126"/>
<dbReference type="EnsemblBacteria" id="ABL71207">
    <property type="protein sequence ID" value="ABL71207"/>
    <property type="gene ID" value="Pden_3126"/>
</dbReference>
<sequence>MGHHDRLCLKWRREGSAQGQQYVFASLAANAGSHLWCRDRVCGIVDGLSLLSVTLVNVWSTHECVPLRTLIRPNPVRSVESSLHRRHFKGLPVILLKSNGSKGSVDSAHNLKSAGPYLV</sequence>
<dbReference type="Proteomes" id="UP000000361">
    <property type="component" value="Chromosome 2"/>
</dbReference>
<gene>
    <name evidence="1" type="ordered locus">Pden_3126</name>
</gene>